<feature type="domain" description="HTH araC/xylS-type" evidence="5">
    <location>
        <begin position="209"/>
        <end position="307"/>
    </location>
</feature>
<dbReference type="EMBL" id="BONW01000028">
    <property type="protein sequence ID" value="GIG90434.1"/>
    <property type="molecule type" value="Genomic_DNA"/>
</dbReference>
<dbReference type="SUPFAM" id="SSF46689">
    <property type="entry name" value="Homeodomain-like"/>
    <property type="match status" value="2"/>
</dbReference>
<evidence type="ECO:0000256" key="3">
    <source>
        <dbReference type="ARBA" id="ARBA00023163"/>
    </source>
</evidence>
<organism evidence="6 7">
    <name type="scientific">Plantactinospora endophytica</name>
    <dbReference type="NCBI Taxonomy" id="673535"/>
    <lineage>
        <taxon>Bacteria</taxon>
        <taxon>Bacillati</taxon>
        <taxon>Actinomycetota</taxon>
        <taxon>Actinomycetes</taxon>
        <taxon>Micromonosporales</taxon>
        <taxon>Micromonosporaceae</taxon>
        <taxon>Plantactinospora</taxon>
    </lineage>
</organism>
<evidence type="ECO:0000313" key="6">
    <source>
        <dbReference type="EMBL" id="GIG90434.1"/>
    </source>
</evidence>
<protein>
    <recommendedName>
        <fullName evidence="5">HTH araC/xylS-type domain-containing protein</fullName>
    </recommendedName>
</protein>
<dbReference type="Pfam" id="PF12852">
    <property type="entry name" value="Cupin_6"/>
    <property type="match status" value="1"/>
</dbReference>
<dbReference type="InterPro" id="IPR032783">
    <property type="entry name" value="AraC_lig"/>
</dbReference>
<dbReference type="Pfam" id="PF12833">
    <property type="entry name" value="HTH_18"/>
    <property type="match status" value="1"/>
</dbReference>
<evidence type="ECO:0000259" key="5">
    <source>
        <dbReference type="PROSITE" id="PS01124"/>
    </source>
</evidence>
<keyword evidence="3" id="KW-0804">Transcription</keyword>
<feature type="region of interest" description="Disordered" evidence="4">
    <location>
        <begin position="303"/>
        <end position="356"/>
    </location>
</feature>
<keyword evidence="7" id="KW-1185">Reference proteome</keyword>
<accession>A0ABQ4E6V4</accession>
<evidence type="ECO:0000313" key="7">
    <source>
        <dbReference type="Proteomes" id="UP000646749"/>
    </source>
</evidence>
<dbReference type="InterPro" id="IPR037923">
    <property type="entry name" value="HTH-like"/>
</dbReference>
<dbReference type="PANTHER" id="PTHR46796">
    <property type="entry name" value="HTH-TYPE TRANSCRIPTIONAL ACTIVATOR RHAS-RELATED"/>
    <property type="match status" value="1"/>
</dbReference>
<comment type="caution">
    <text evidence="6">The sequence shown here is derived from an EMBL/GenBank/DDBJ whole genome shotgun (WGS) entry which is preliminary data.</text>
</comment>
<gene>
    <name evidence="6" type="ORF">Pen02_53700</name>
</gene>
<evidence type="ECO:0000256" key="1">
    <source>
        <dbReference type="ARBA" id="ARBA00023015"/>
    </source>
</evidence>
<evidence type="ECO:0000256" key="2">
    <source>
        <dbReference type="ARBA" id="ARBA00023125"/>
    </source>
</evidence>
<dbReference type="SUPFAM" id="SSF51215">
    <property type="entry name" value="Regulatory protein AraC"/>
    <property type="match status" value="1"/>
</dbReference>
<dbReference type="Proteomes" id="UP000646749">
    <property type="component" value="Unassembled WGS sequence"/>
</dbReference>
<keyword evidence="1" id="KW-0805">Transcription regulation</keyword>
<sequence length="356" mass="39790">MTEDDDLLSELLKPLRLVSLFYSRWDVRGPWHVQGDDDECAVLHYMLRNQCYVTLDGRMPILLRPGDLAVFPYGTAHTLGDGSAEPAQPLGTLLRNRQLGTSTTVRIGEQGERTELLCASLHFDPTAEPPLYRSLPSVIVLSRDMLAREPLLMRTLECLLPETERRGPGSQLVTLRAFEMVFVLALRVALQHSSQDSRALRALDHPGISRTLMAIYTEYQQPWTLDTLARHAGMSRSNLAKTFRELVGEGPAKHLTRRRLQKATEMLTETNTPLAAIPQLIGYQSTVGFHLAFRKVLGETPGSYRQRRVGPETLHRGRSRRRPAATRGGHDEPAVPVLAHLPTATQGGRKRSGRTT</sequence>
<dbReference type="SMART" id="SM00342">
    <property type="entry name" value="HTH_ARAC"/>
    <property type="match status" value="1"/>
</dbReference>
<proteinExistence type="predicted"/>
<dbReference type="RefSeq" id="WP_203868856.1">
    <property type="nucleotide sequence ID" value="NZ_BONW01000028.1"/>
</dbReference>
<dbReference type="InterPro" id="IPR018060">
    <property type="entry name" value="HTH_AraC"/>
</dbReference>
<dbReference type="PROSITE" id="PS01124">
    <property type="entry name" value="HTH_ARAC_FAMILY_2"/>
    <property type="match status" value="1"/>
</dbReference>
<reference evidence="6 7" key="1">
    <citation type="submission" date="2021-01" db="EMBL/GenBank/DDBJ databases">
        <title>Whole genome shotgun sequence of Plantactinospora endophytica NBRC 110450.</title>
        <authorList>
            <person name="Komaki H."/>
            <person name="Tamura T."/>
        </authorList>
    </citation>
    <scope>NUCLEOTIDE SEQUENCE [LARGE SCALE GENOMIC DNA]</scope>
    <source>
        <strain evidence="6 7">NBRC 110450</strain>
    </source>
</reference>
<keyword evidence="2" id="KW-0238">DNA-binding</keyword>
<evidence type="ECO:0000256" key="4">
    <source>
        <dbReference type="SAM" id="MobiDB-lite"/>
    </source>
</evidence>
<dbReference type="Gene3D" id="1.10.10.60">
    <property type="entry name" value="Homeodomain-like"/>
    <property type="match status" value="1"/>
</dbReference>
<dbReference type="InterPro" id="IPR009057">
    <property type="entry name" value="Homeodomain-like_sf"/>
</dbReference>
<dbReference type="InterPro" id="IPR050204">
    <property type="entry name" value="AraC_XylS_family_regulators"/>
</dbReference>
<dbReference type="PANTHER" id="PTHR46796:SF7">
    <property type="entry name" value="ARAC FAMILY TRANSCRIPTIONAL REGULATOR"/>
    <property type="match status" value="1"/>
</dbReference>
<name>A0ABQ4E6V4_9ACTN</name>